<dbReference type="SMART" id="SM00254">
    <property type="entry name" value="ShKT"/>
    <property type="match status" value="1"/>
</dbReference>
<keyword evidence="4 7" id="KW-0479">Metal-binding</keyword>
<evidence type="ECO:0000256" key="2">
    <source>
        <dbReference type="ARBA" id="ARBA00012313"/>
    </source>
</evidence>
<dbReference type="InterPro" id="IPR003582">
    <property type="entry name" value="ShKT_dom"/>
</dbReference>
<evidence type="ECO:0000256" key="4">
    <source>
        <dbReference type="ARBA" id="ARBA00022723"/>
    </source>
</evidence>
<feature type="chain" id="PRO_5036834634" description="peroxidase" evidence="10">
    <location>
        <begin position="27"/>
        <end position="756"/>
    </location>
</feature>
<dbReference type="PANTHER" id="PTHR11475">
    <property type="entry name" value="OXIDASE/PEROXIDASE"/>
    <property type="match status" value="1"/>
</dbReference>
<evidence type="ECO:0000313" key="12">
    <source>
        <dbReference type="Proteomes" id="UP000887566"/>
    </source>
</evidence>
<feature type="compositionally biased region" description="Basic and acidic residues" evidence="9">
    <location>
        <begin position="103"/>
        <end position="144"/>
    </location>
</feature>
<dbReference type="GO" id="GO:0140825">
    <property type="term" value="F:lactoperoxidase activity"/>
    <property type="evidence" value="ECO:0007669"/>
    <property type="project" value="UniProtKB-EC"/>
</dbReference>
<dbReference type="InterPro" id="IPR010255">
    <property type="entry name" value="Haem_peroxidase_sf"/>
</dbReference>
<keyword evidence="6" id="KW-1015">Disulfide bond</keyword>
<evidence type="ECO:0000256" key="7">
    <source>
        <dbReference type="PIRSR" id="PIRSR619791-2"/>
    </source>
</evidence>
<protein>
    <recommendedName>
        <fullName evidence="2">peroxidase</fullName>
        <ecNumber evidence="2">1.11.1.7</ecNumber>
    </recommendedName>
</protein>
<dbReference type="Proteomes" id="UP000887566">
    <property type="component" value="Unplaced"/>
</dbReference>
<reference evidence="13" key="1">
    <citation type="submission" date="2022-11" db="UniProtKB">
        <authorList>
            <consortium name="WormBaseParasite"/>
        </authorList>
    </citation>
    <scope>IDENTIFICATION</scope>
</reference>
<accession>A0A914WX92</accession>
<evidence type="ECO:0000259" key="11">
    <source>
        <dbReference type="PROSITE" id="PS51670"/>
    </source>
</evidence>
<feature type="signal peptide" evidence="10">
    <location>
        <begin position="1"/>
        <end position="26"/>
    </location>
</feature>
<keyword evidence="3" id="KW-0560">Oxidoreductase</keyword>
<dbReference type="EC" id="1.11.1.7" evidence="2"/>
<dbReference type="FunFam" id="1.10.640.10:FF:000007">
    <property type="entry name" value="Peroxidase mlt-7"/>
    <property type="match status" value="1"/>
</dbReference>
<dbReference type="SUPFAM" id="SSF48113">
    <property type="entry name" value="Heme-dependent peroxidases"/>
    <property type="match status" value="1"/>
</dbReference>
<evidence type="ECO:0000256" key="1">
    <source>
        <dbReference type="ARBA" id="ARBA00000189"/>
    </source>
</evidence>
<dbReference type="Pfam" id="PF01549">
    <property type="entry name" value="ShK"/>
    <property type="match status" value="1"/>
</dbReference>
<dbReference type="InterPro" id="IPR019791">
    <property type="entry name" value="Haem_peroxidase_animal"/>
</dbReference>
<keyword evidence="12" id="KW-1185">Reference proteome</keyword>
<keyword evidence="5 10" id="KW-0732">Signal</keyword>
<feature type="region of interest" description="Disordered" evidence="9">
    <location>
        <begin position="80"/>
        <end position="153"/>
    </location>
</feature>
<dbReference type="AlphaFoldDB" id="A0A914WX92"/>
<organism evidence="12 13">
    <name type="scientific">Plectus sambesii</name>
    <dbReference type="NCBI Taxonomy" id="2011161"/>
    <lineage>
        <taxon>Eukaryota</taxon>
        <taxon>Metazoa</taxon>
        <taxon>Ecdysozoa</taxon>
        <taxon>Nematoda</taxon>
        <taxon>Chromadorea</taxon>
        <taxon>Plectida</taxon>
        <taxon>Plectina</taxon>
        <taxon>Plectoidea</taxon>
        <taxon>Plectidae</taxon>
        <taxon>Plectus</taxon>
    </lineage>
</organism>
<comment type="catalytic activity">
    <reaction evidence="1">
        <text>2 a phenolic donor + H2O2 = 2 a phenolic radical donor + 2 H2O</text>
        <dbReference type="Rhea" id="RHEA:56136"/>
        <dbReference type="ChEBI" id="CHEBI:15377"/>
        <dbReference type="ChEBI" id="CHEBI:16240"/>
        <dbReference type="ChEBI" id="CHEBI:139520"/>
        <dbReference type="ChEBI" id="CHEBI:139521"/>
        <dbReference type="EC" id="1.11.1.7"/>
    </reaction>
</comment>
<evidence type="ECO:0000256" key="6">
    <source>
        <dbReference type="ARBA" id="ARBA00023157"/>
    </source>
</evidence>
<dbReference type="CDD" id="cd09823">
    <property type="entry name" value="peroxinectin_like"/>
    <property type="match status" value="1"/>
</dbReference>
<feature type="binding site" description="axial binding residue" evidence="7">
    <location>
        <position position="525"/>
    </location>
    <ligand>
        <name>heme b</name>
        <dbReference type="ChEBI" id="CHEBI:60344"/>
    </ligand>
    <ligandPart>
        <name>Fe</name>
        <dbReference type="ChEBI" id="CHEBI:18248"/>
    </ligandPart>
</feature>
<evidence type="ECO:0000256" key="9">
    <source>
        <dbReference type="SAM" id="MobiDB-lite"/>
    </source>
</evidence>
<keyword evidence="3" id="KW-0575">Peroxidase</keyword>
<evidence type="ECO:0000256" key="10">
    <source>
        <dbReference type="SAM" id="SignalP"/>
    </source>
</evidence>
<dbReference type="GO" id="GO:0005615">
    <property type="term" value="C:extracellular space"/>
    <property type="evidence" value="ECO:0007669"/>
    <property type="project" value="TreeGrafter"/>
</dbReference>
<feature type="compositionally biased region" description="Basic residues" evidence="9">
    <location>
        <begin position="85"/>
        <end position="99"/>
    </location>
</feature>
<dbReference type="Gene3D" id="1.10.640.10">
    <property type="entry name" value="Haem peroxidase domain superfamily, animal type"/>
    <property type="match status" value="1"/>
</dbReference>
<dbReference type="PANTHER" id="PTHR11475:SF61">
    <property type="entry name" value="PEROXIDASE MLT-7"/>
    <property type="match status" value="1"/>
</dbReference>
<evidence type="ECO:0000256" key="8">
    <source>
        <dbReference type="PROSITE-ProRule" id="PRU01005"/>
    </source>
</evidence>
<sequence length="756" mass="83973">MNSSGWTAAVYRTCAVFVLFLVLVEAQSSNPVTRRFKCQRNGCCDQHEWCRFWASIGECQSNEEWMTPNCQLACNTCTSNERGSGSRRHSTPSRPRSSHHTSSSRDRETTRARPSSRSRDTPRPTASSRDRDTPRPRQRPEQKSTTRGGGSTTCERVKANFATAAESLIRSNLVVSVEDVSSRRTVSVDDVARSNANSGCVPTLGAGNCDSALCYHLSFRSFDGSCNNFAHPIRGAAFEPYLRLLPPQYDDGVSEPVGSQRKQMRPNAREASRVLLASTQTVTNNAFNSLLMQFGQFISHDIAKTTLLPSTPCGTCNDVIGKCTPIQILDSDSNENFKKHQCLRVARSSPVCGTGQSTPRQQSNENTAFIDASTLYGSSESDSTKFREGRTGFLKTIRFNDQTVLPFDQSKCTGESKCTANFVAGDNRANLFVGLSSLHILFAREHNRIASELQRFNPGWSGDRVFQETRKIVGAIVQVIAYEEFLPKVLGAAFDTVIGEYRGYDESVNPTIANAFTAGAYRFGHGMIQEFYARVDEKGAQIPQGGLKFDEGIFKSSKVLFEGGIDPILRGLMTTPVKRPQRITPAATERMFGSTDLASLNIQRGRDHGLPGYNKWRQFCGLSVAQTFDQLSLQILDSRVRESLTKQYKHPDNIDLYVGAMVEDPVVNGMVGSTLSCIIGDQFKRLRDGDRFFYKNPGVFTPDQLAEIKKASLSRVLCDNCDRFQFAPKDGFRLVTTENLVPCSQLRHIDLSKWQE</sequence>
<dbReference type="GO" id="GO:0046872">
    <property type="term" value="F:metal ion binding"/>
    <property type="evidence" value="ECO:0007669"/>
    <property type="project" value="UniProtKB-KW"/>
</dbReference>
<dbReference type="InterPro" id="IPR037120">
    <property type="entry name" value="Haem_peroxidase_sf_animal"/>
</dbReference>
<evidence type="ECO:0000256" key="5">
    <source>
        <dbReference type="ARBA" id="ARBA00022729"/>
    </source>
</evidence>
<dbReference type="PRINTS" id="PR00457">
    <property type="entry name" value="ANPEROXIDASE"/>
</dbReference>
<dbReference type="WBParaSite" id="PSAMB.scaffold5464size11635.g26649.t1">
    <property type="protein sequence ID" value="PSAMB.scaffold5464size11635.g26649.t1"/>
    <property type="gene ID" value="PSAMB.scaffold5464size11635.g26649"/>
</dbReference>
<comment type="caution">
    <text evidence="8">Lacks conserved residue(s) required for the propagation of feature annotation.</text>
</comment>
<dbReference type="PROSITE" id="PS51670">
    <property type="entry name" value="SHKT"/>
    <property type="match status" value="1"/>
</dbReference>
<name>A0A914WX92_9BILA</name>
<evidence type="ECO:0000256" key="3">
    <source>
        <dbReference type="ARBA" id="ARBA00022559"/>
    </source>
</evidence>
<proteinExistence type="predicted"/>
<dbReference type="Pfam" id="PF03098">
    <property type="entry name" value="An_peroxidase"/>
    <property type="match status" value="1"/>
</dbReference>
<keyword evidence="7" id="KW-0349">Heme</keyword>
<dbReference type="GO" id="GO:0020037">
    <property type="term" value="F:heme binding"/>
    <property type="evidence" value="ECO:0007669"/>
    <property type="project" value="InterPro"/>
</dbReference>
<dbReference type="PROSITE" id="PS50292">
    <property type="entry name" value="PEROXIDASE_3"/>
    <property type="match status" value="1"/>
</dbReference>
<feature type="domain" description="ShKT" evidence="11">
    <location>
        <begin position="38"/>
        <end position="77"/>
    </location>
</feature>
<evidence type="ECO:0000313" key="13">
    <source>
        <dbReference type="WBParaSite" id="PSAMB.scaffold5464size11635.g26649.t1"/>
    </source>
</evidence>
<keyword evidence="7" id="KW-0408">Iron</keyword>
<dbReference type="GO" id="GO:0006979">
    <property type="term" value="P:response to oxidative stress"/>
    <property type="evidence" value="ECO:0007669"/>
    <property type="project" value="InterPro"/>
</dbReference>